<feature type="transmembrane region" description="Helical" evidence="5">
    <location>
        <begin position="53"/>
        <end position="71"/>
    </location>
</feature>
<dbReference type="KEGG" id="crq:GCK72_020260"/>
<protein>
    <recommendedName>
        <fullName evidence="6">G-protein coupled receptors family 1 profile domain-containing protein</fullName>
    </recommendedName>
</protein>
<dbReference type="InterPro" id="IPR017452">
    <property type="entry name" value="GPCR_Rhodpsn_7TM"/>
</dbReference>
<feature type="transmembrane region" description="Helical" evidence="5">
    <location>
        <begin position="105"/>
        <end position="124"/>
    </location>
</feature>
<feature type="transmembrane region" description="Helical" evidence="5">
    <location>
        <begin position="208"/>
        <end position="233"/>
    </location>
</feature>
<name>A0A6A5GGA0_CAERE</name>
<sequence length="785" mass="89916">MDSRFDGFQKVVNHIAHCLQRANFIFSFVSVFINIFHFIILSRKSMRSSSTNVLMIGIAISDICTMLTTIYKHYQLVDIENPECVTSTYKYKIYMDLVAWSFHDHFRRCSSWMGVLMATVRLVIMKKTTDNRYQNWSKPPIGCYLTALVFCVSAILSSFYSSRYLIVENRTFSLPINCAEYQDVTSRPPYSVMLTPLFSLDNMIVLRVYVMFDAIVTKFIPCISFPILTVSLLRQLRKLHNLGSSIGGKRNVENEERNERTTKLIVFMTIAFFIAEAPLGMLYMDDLREESADEDDLQTVFLAENKVEVYKKWLNCAKWSLMIIEDPVQFWTQFTKITQKCDEEAEIDKLGLITLKNKDEDKIAILPRNNDEKHTFITLGIGRDITGEQRWKRKMGKLGKEVDFYGADPMTEVNEDLYPQIGKYFPFAVAKNPGYATASVLKNRQYVNQSVVHVDINYFIEKLLRIDKIDNLWMDAEGAEYDLFEIFEKNGSFAKKGIEVCQINIEVHLSETGPNHLNYERFMKFVKMLIREEQFAVFRTEEVIHMRIFCKLRRHFLEMIGPLLIILATLSLVESAKFTPKKYELTLTTEFGPENTFTGNVKIHVNVTGSVKEFDLKVSKDLNVERVAFFQASSIIRGRPNTLGQVIFGVVKKDDSIHVPLPDEITSESIKEEGYIEVDYKGKVGEKGANKGLFLINSSDYETNLKNGNAIHLFPILEDVAAPLTLSVITPYRAGVETTLKAGEHGSVPGKELISNNFNSGDEKVKISDLYFKINSPTALVLDRN</sequence>
<feature type="transmembrane region" description="Helical" evidence="5">
    <location>
        <begin position="144"/>
        <end position="166"/>
    </location>
</feature>
<dbReference type="Gene3D" id="1.20.1070.10">
    <property type="entry name" value="Rhodopsin 7-helix transmembrane proteins"/>
    <property type="match status" value="1"/>
</dbReference>
<dbReference type="Pfam" id="PF10324">
    <property type="entry name" value="7TM_GPCR_Srw"/>
    <property type="match status" value="1"/>
</dbReference>
<dbReference type="EMBL" id="WUAV01000005">
    <property type="protein sequence ID" value="KAF1753703.1"/>
    <property type="molecule type" value="Genomic_DNA"/>
</dbReference>
<evidence type="ECO:0000256" key="1">
    <source>
        <dbReference type="ARBA" id="ARBA00004370"/>
    </source>
</evidence>
<dbReference type="GeneID" id="9819459"/>
<dbReference type="CTD" id="9819459"/>
<dbReference type="Gene3D" id="2.60.40.1730">
    <property type="entry name" value="tricorn interacting facor f3 domain"/>
    <property type="match status" value="1"/>
</dbReference>
<dbReference type="AlphaFoldDB" id="A0A6A5GGA0"/>
<evidence type="ECO:0000313" key="7">
    <source>
        <dbReference type="EMBL" id="KAF1753703.1"/>
    </source>
</evidence>
<dbReference type="PANTHER" id="PTHR47164">
    <property type="entry name" value="SERPENTINE RECEPTOR, CLASS W-RELATED"/>
    <property type="match status" value="1"/>
</dbReference>
<gene>
    <name evidence="7" type="ORF">GCK72_020260</name>
</gene>
<dbReference type="PANTHER" id="PTHR47164:SF1">
    <property type="entry name" value="G-PROTEIN COUPLED RECEPTORS FAMILY 1 PROFILE DOMAIN-CONTAINING PROTEIN"/>
    <property type="match status" value="1"/>
</dbReference>
<evidence type="ECO:0000256" key="4">
    <source>
        <dbReference type="ARBA" id="ARBA00023136"/>
    </source>
</evidence>
<keyword evidence="2 5" id="KW-0812">Transmembrane</keyword>
<accession>A0A6A5GGA0</accession>
<feature type="transmembrane region" description="Helical" evidence="5">
    <location>
        <begin position="22"/>
        <end position="41"/>
    </location>
</feature>
<dbReference type="PROSITE" id="PS50262">
    <property type="entry name" value="G_PROTEIN_RECEP_F1_2"/>
    <property type="match status" value="1"/>
</dbReference>
<keyword evidence="4 5" id="KW-0472">Membrane</keyword>
<evidence type="ECO:0000256" key="2">
    <source>
        <dbReference type="ARBA" id="ARBA00022692"/>
    </source>
</evidence>
<dbReference type="Proteomes" id="UP000483820">
    <property type="component" value="Chromosome V"/>
</dbReference>
<dbReference type="GO" id="GO:0016020">
    <property type="term" value="C:membrane"/>
    <property type="evidence" value="ECO:0007669"/>
    <property type="project" value="UniProtKB-SubCell"/>
</dbReference>
<comment type="caution">
    <text evidence="7">The sequence shown here is derived from an EMBL/GenBank/DDBJ whole genome shotgun (WGS) entry which is preliminary data.</text>
</comment>
<evidence type="ECO:0000256" key="3">
    <source>
        <dbReference type="ARBA" id="ARBA00022989"/>
    </source>
</evidence>
<comment type="subcellular location">
    <subcellularLocation>
        <location evidence="1">Membrane</location>
    </subcellularLocation>
</comment>
<feature type="transmembrane region" description="Helical" evidence="5">
    <location>
        <begin position="264"/>
        <end position="284"/>
    </location>
</feature>
<dbReference type="InterPro" id="IPR042097">
    <property type="entry name" value="Aminopeptidase_N-like_N_sf"/>
</dbReference>
<dbReference type="Pfam" id="PF05050">
    <property type="entry name" value="Methyltransf_21"/>
    <property type="match status" value="1"/>
</dbReference>
<organism evidence="7 8">
    <name type="scientific">Caenorhabditis remanei</name>
    <name type="common">Caenorhabditis vulgaris</name>
    <dbReference type="NCBI Taxonomy" id="31234"/>
    <lineage>
        <taxon>Eukaryota</taxon>
        <taxon>Metazoa</taxon>
        <taxon>Ecdysozoa</taxon>
        <taxon>Nematoda</taxon>
        <taxon>Chromadorea</taxon>
        <taxon>Rhabditida</taxon>
        <taxon>Rhabditina</taxon>
        <taxon>Rhabditomorpha</taxon>
        <taxon>Rhabditoidea</taxon>
        <taxon>Rhabditidae</taxon>
        <taxon>Peloderinae</taxon>
        <taxon>Caenorhabditis</taxon>
    </lineage>
</organism>
<dbReference type="CDD" id="cd14978">
    <property type="entry name" value="7tmA_FMRFamide_R-like"/>
    <property type="match status" value="1"/>
</dbReference>
<reference evidence="7 8" key="1">
    <citation type="submission" date="2019-12" db="EMBL/GenBank/DDBJ databases">
        <title>Chromosome-level assembly of the Caenorhabditis remanei genome.</title>
        <authorList>
            <person name="Teterina A.A."/>
            <person name="Willis J.H."/>
            <person name="Phillips P.C."/>
        </authorList>
    </citation>
    <scope>NUCLEOTIDE SEQUENCE [LARGE SCALE GENOMIC DNA]</scope>
    <source>
        <strain evidence="7 8">PX506</strain>
        <tissue evidence="7">Whole organism</tissue>
    </source>
</reference>
<dbReference type="RefSeq" id="XP_053582397.1">
    <property type="nucleotide sequence ID" value="XM_053733484.1"/>
</dbReference>
<dbReference type="InterPro" id="IPR019427">
    <property type="entry name" value="7TM_GPCR_serpentine_rcpt_Srw"/>
</dbReference>
<feature type="domain" description="G-protein coupled receptors family 1 profile" evidence="6">
    <location>
        <begin position="33"/>
        <end position="284"/>
    </location>
</feature>
<keyword evidence="3 5" id="KW-1133">Transmembrane helix</keyword>
<evidence type="ECO:0000256" key="5">
    <source>
        <dbReference type="SAM" id="Phobius"/>
    </source>
</evidence>
<proteinExistence type="predicted"/>
<dbReference type="InterPro" id="IPR006342">
    <property type="entry name" value="FkbM_mtfrase"/>
</dbReference>
<dbReference type="GO" id="GO:0008528">
    <property type="term" value="F:G protein-coupled peptide receptor activity"/>
    <property type="evidence" value="ECO:0007669"/>
    <property type="project" value="InterPro"/>
</dbReference>
<evidence type="ECO:0000259" key="6">
    <source>
        <dbReference type="PROSITE" id="PS50262"/>
    </source>
</evidence>
<evidence type="ECO:0000313" key="8">
    <source>
        <dbReference type="Proteomes" id="UP000483820"/>
    </source>
</evidence>
<dbReference type="SUPFAM" id="SSF81321">
    <property type="entry name" value="Family A G protein-coupled receptor-like"/>
    <property type="match status" value="1"/>
</dbReference>